<dbReference type="PANTHER" id="PTHR31374:SF153">
    <property type="entry name" value="AUXIN-RESPONSIVE PROTEIN SAUR36-LIKE"/>
    <property type="match status" value="1"/>
</dbReference>
<reference evidence="3" key="1">
    <citation type="journal article" date="2010" name="Nat. Biotechnol.">
        <title>Draft genome sequence of the oilseed species Ricinus communis.</title>
        <authorList>
            <person name="Chan A.P."/>
            <person name="Crabtree J."/>
            <person name="Zhao Q."/>
            <person name="Lorenzi H."/>
            <person name="Orvis J."/>
            <person name="Puiu D."/>
            <person name="Melake-Berhan A."/>
            <person name="Jones K.M."/>
            <person name="Redman J."/>
            <person name="Chen G."/>
            <person name="Cahoon E.B."/>
            <person name="Gedil M."/>
            <person name="Stanke M."/>
            <person name="Haas B.J."/>
            <person name="Wortman J.R."/>
            <person name="Fraser-Liggett C.M."/>
            <person name="Ravel J."/>
            <person name="Rabinowicz P.D."/>
        </authorList>
    </citation>
    <scope>NUCLEOTIDE SEQUENCE [LARGE SCALE GENOMIC DNA]</scope>
    <source>
        <strain evidence="3">cv. Hale</strain>
    </source>
</reference>
<sequence length="98" mass="10985">MGKAKSFREVKKGSIRIARFIIGKIQASLSLSQGMRKGHFVVVATQGWEPKRFIVELGFLNNPQFLRLLKQAEEEFGFSHEGALAIPCRPDELQSILG</sequence>
<dbReference type="GO" id="GO:0009733">
    <property type="term" value="P:response to auxin"/>
    <property type="evidence" value="ECO:0007669"/>
    <property type="project" value="InterPro"/>
</dbReference>
<evidence type="ECO:0000313" key="2">
    <source>
        <dbReference type="EMBL" id="EEF42909.1"/>
    </source>
</evidence>
<protein>
    <submittedName>
        <fullName evidence="2">Calmodulin binding protein, putative</fullName>
    </submittedName>
</protein>
<dbReference type="eggNOG" id="ENOG502SQQ1">
    <property type="taxonomic scope" value="Eukaryota"/>
</dbReference>
<proteinExistence type="inferred from homology"/>
<dbReference type="STRING" id="3988.B9S0H6"/>
<accession>B9S0H6</accession>
<evidence type="ECO:0000256" key="1">
    <source>
        <dbReference type="ARBA" id="ARBA00006974"/>
    </source>
</evidence>
<dbReference type="Pfam" id="PF02519">
    <property type="entry name" value="Auxin_inducible"/>
    <property type="match status" value="1"/>
</dbReference>
<dbReference type="PANTHER" id="PTHR31374">
    <property type="entry name" value="AUXIN-INDUCED PROTEIN-LIKE-RELATED"/>
    <property type="match status" value="1"/>
</dbReference>
<dbReference type="Proteomes" id="UP000008311">
    <property type="component" value="Unassembled WGS sequence"/>
</dbReference>
<evidence type="ECO:0000313" key="3">
    <source>
        <dbReference type="Proteomes" id="UP000008311"/>
    </source>
</evidence>
<gene>
    <name evidence="2" type="ORF">RCOM_1355020</name>
</gene>
<keyword evidence="3" id="KW-1185">Reference proteome</keyword>
<name>B9S0H6_RICCO</name>
<dbReference type="InterPro" id="IPR003676">
    <property type="entry name" value="SAUR_fam"/>
</dbReference>
<dbReference type="AlphaFoldDB" id="B9S0H6"/>
<dbReference type="EMBL" id="EQ973837">
    <property type="protein sequence ID" value="EEF42909.1"/>
    <property type="molecule type" value="Genomic_DNA"/>
</dbReference>
<organism evidence="2 3">
    <name type="scientific">Ricinus communis</name>
    <name type="common">Castor bean</name>
    <dbReference type="NCBI Taxonomy" id="3988"/>
    <lineage>
        <taxon>Eukaryota</taxon>
        <taxon>Viridiplantae</taxon>
        <taxon>Streptophyta</taxon>
        <taxon>Embryophyta</taxon>
        <taxon>Tracheophyta</taxon>
        <taxon>Spermatophyta</taxon>
        <taxon>Magnoliopsida</taxon>
        <taxon>eudicotyledons</taxon>
        <taxon>Gunneridae</taxon>
        <taxon>Pentapetalae</taxon>
        <taxon>rosids</taxon>
        <taxon>fabids</taxon>
        <taxon>Malpighiales</taxon>
        <taxon>Euphorbiaceae</taxon>
        <taxon>Acalyphoideae</taxon>
        <taxon>Acalypheae</taxon>
        <taxon>Ricinus</taxon>
    </lineage>
</organism>
<dbReference type="InParanoid" id="B9S0H6"/>
<comment type="similarity">
    <text evidence="1">Belongs to the ARG7 family.</text>
</comment>